<dbReference type="AlphaFoldDB" id="A0A831PPW3"/>
<dbReference type="Gene3D" id="3.40.50.150">
    <property type="entry name" value="Vaccinia Virus protein VP39"/>
    <property type="match status" value="1"/>
</dbReference>
<dbReference type="InterPro" id="IPR029063">
    <property type="entry name" value="SAM-dependent_MTases_sf"/>
</dbReference>
<dbReference type="EMBL" id="DSDK01000295">
    <property type="protein sequence ID" value="HDR51023.1"/>
    <property type="molecule type" value="Genomic_DNA"/>
</dbReference>
<sequence length="75" mass="8553">MEEQLTLFELEEEKTQQQKVVNVASVPHRSPFRYPGGKTWLIPVVRKWMKQGPVPKELCEPFAGGGIVGYEHTTN</sequence>
<organism evidence="4">
    <name type="scientific">Mariniphaga anaerophila</name>
    <dbReference type="NCBI Taxonomy" id="1484053"/>
    <lineage>
        <taxon>Bacteria</taxon>
        <taxon>Pseudomonadati</taxon>
        <taxon>Bacteroidota</taxon>
        <taxon>Bacteroidia</taxon>
        <taxon>Marinilabiliales</taxon>
        <taxon>Prolixibacteraceae</taxon>
        <taxon>Mariniphaga</taxon>
    </lineage>
</organism>
<comment type="caution">
    <text evidence="4">The sequence shown here is derived from an EMBL/GenBank/DDBJ whole genome shotgun (WGS) entry which is preliminary data.</text>
</comment>
<proteinExistence type="predicted"/>
<dbReference type="SUPFAM" id="SSF53335">
    <property type="entry name" value="S-adenosyl-L-methionine-dependent methyltransferases"/>
    <property type="match status" value="1"/>
</dbReference>
<name>A0A831PPW3_9BACT</name>
<gene>
    <name evidence="4" type="ORF">ENN90_05285</name>
</gene>
<keyword evidence="1" id="KW-0489">Methyltransferase</keyword>
<evidence type="ECO:0000256" key="1">
    <source>
        <dbReference type="ARBA" id="ARBA00022603"/>
    </source>
</evidence>
<keyword evidence="2" id="KW-0808">Transferase</keyword>
<evidence type="ECO:0000313" key="4">
    <source>
        <dbReference type="EMBL" id="HDR51023.1"/>
    </source>
</evidence>
<evidence type="ECO:0000256" key="3">
    <source>
        <dbReference type="ARBA" id="ARBA00022691"/>
    </source>
</evidence>
<dbReference type="Proteomes" id="UP000886047">
    <property type="component" value="Unassembled WGS sequence"/>
</dbReference>
<reference evidence="4" key="1">
    <citation type="journal article" date="2020" name="mSystems">
        <title>Genome- and Community-Level Interaction Insights into Carbon Utilization and Element Cycling Functions of Hydrothermarchaeota in Hydrothermal Sediment.</title>
        <authorList>
            <person name="Zhou Z."/>
            <person name="Liu Y."/>
            <person name="Xu W."/>
            <person name="Pan J."/>
            <person name="Luo Z.H."/>
            <person name="Li M."/>
        </authorList>
    </citation>
    <scope>NUCLEOTIDE SEQUENCE [LARGE SCALE GENOMIC DNA]</scope>
    <source>
        <strain evidence="4">SpSt-1217</strain>
    </source>
</reference>
<dbReference type="GO" id="GO:0032259">
    <property type="term" value="P:methylation"/>
    <property type="evidence" value="ECO:0007669"/>
    <property type="project" value="UniProtKB-KW"/>
</dbReference>
<dbReference type="GO" id="GO:0009007">
    <property type="term" value="F:site-specific DNA-methyltransferase (adenine-specific) activity"/>
    <property type="evidence" value="ECO:0007669"/>
    <property type="project" value="UniProtKB-EC"/>
</dbReference>
<accession>A0A831PPW3</accession>
<dbReference type="GO" id="GO:0009307">
    <property type="term" value="P:DNA restriction-modification system"/>
    <property type="evidence" value="ECO:0007669"/>
    <property type="project" value="InterPro"/>
</dbReference>
<evidence type="ECO:0000256" key="2">
    <source>
        <dbReference type="ARBA" id="ARBA00022679"/>
    </source>
</evidence>
<dbReference type="InterPro" id="IPR012327">
    <property type="entry name" value="MeTrfase_D12"/>
</dbReference>
<dbReference type="Pfam" id="PF02086">
    <property type="entry name" value="MethyltransfD12"/>
    <property type="match status" value="1"/>
</dbReference>
<protein>
    <recommendedName>
        <fullName evidence="5">D12 class N6 adenine-specific DNA methyltransferase</fullName>
    </recommendedName>
</protein>
<evidence type="ECO:0008006" key="5">
    <source>
        <dbReference type="Google" id="ProtNLM"/>
    </source>
</evidence>
<keyword evidence="3" id="KW-0949">S-adenosyl-L-methionine</keyword>